<feature type="transmembrane region" description="Helical" evidence="7">
    <location>
        <begin position="243"/>
        <end position="264"/>
    </location>
</feature>
<dbReference type="EMBL" id="VULZ01000002">
    <property type="protein sequence ID" value="MSS14115.1"/>
    <property type="molecule type" value="Genomic_DNA"/>
</dbReference>
<keyword evidence="10" id="KW-1185">Reference proteome</keyword>
<evidence type="ECO:0000256" key="2">
    <source>
        <dbReference type="ARBA" id="ARBA00022448"/>
    </source>
</evidence>
<dbReference type="GO" id="GO:0005886">
    <property type="term" value="C:plasma membrane"/>
    <property type="evidence" value="ECO:0007669"/>
    <property type="project" value="UniProtKB-SubCell"/>
</dbReference>
<dbReference type="Proteomes" id="UP000481852">
    <property type="component" value="Unassembled WGS sequence"/>
</dbReference>
<keyword evidence="6 7" id="KW-0472">Membrane</keyword>
<evidence type="ECO:0000259" key="8">
    <source>
        <dbReference type="PROSITE" id="PS50928"/>
    </source>
</evidence>
<feature type="transmembrane region" description="Helical" evidence="7">
    <location>
        <begin position="12"/>
        <end position="35"/>
    </location>
</feature>
<dbReference type="GO" id="GO:0055085">
    <property type="term" value="P:transmembrane transport"/>
    <property type="evidence" value="ECO:0007669"/>
    <property type="project" value="InterPro"/>
</dbReference>
<feature type="transmembrane region" description="Helical" evidence="7">
    <location>
        <begin position="110"/>
        <end position="130"/>
    </location>
</feature>
<evidence type="ECO:0000256" key="7">
    <source>
        <dbReference type="RuleBase" id="RU363032"/>
    </source>
</evidence>
<reference evidence="9 10" key="1">
    <citation type="submission" date="2019-08" db="EMBL/GenBank/DDBJ databases">
        <title>In-depth cultivation of the pig gut microbiome towards novel bacterial diversity and tailored functional studies.</title>
        <authorList>
            <person name="Wylensek D."/>
            <person name="Hitch T.C.A."/>
            <person name="Clavel T."/>
        </authorList>
    </citation>
    <scope>NUCLEOTIDE SEQUENCE [LARGE SCALE GENOMIC DNA]</scope>
    <source>
        <strain evidence="9 10">Oil+RF-744-WCA-WT-11</strain>
    </source>
</reference>
<comment type="similarity">
    <text evidence="7">Belongs to the binding-protein-dependent transport system permease family.</text>
</comment>
<dbReference type="AlphaFoldDB" id="A0A6L5X3A9"/>
<dbReference type="CDD" id="cd06261">
    <property type="entry name" value="TM_PBP2"/>
    <property type="match status" value="1"/>
</dbReference>
<evidence type="ECO:0000256" key="3">
    <source>
        <dbReference type="ARBA" id="ARBA00022475"/>
    </source>
</evidence>
<protein>
    <submittedName>
        <fullName evidence="9">Carbohydrate ABC transporter permease</fullName>
    </submittedName>
</protein>
<dbReference type="InterPro" id="IPR000515">
    <property type="entry name" value="MetI-like"/>
</dbReference>
<evidence type="ECO:0000256" key="4">
    <source>
        <dbReference type="ARBA" id="ARBA00022692"/>
    </source>
</evidence>
<dbReference type="RefSeq" id="WP_154523210.1">
    <property type="nucleotide sequence ID" value="NZ_VULZ01000002.1"/>
</dbReference>
<name>A0A6L5X3A9_9FIRM</name>
<proteinExistence type="inferred from homology"/>
<keyword evidence="4 7" id="KW-0812">Transmembrane</keyword>
<keyword evidence="2 7" id="KW-0813">Transport</keyword>
<accession>A0A6L5X3A9</accession>
<sequence length="279" mass="31693">MSKKKAKNAGWNLLVNIPIMFLSLSCIYPVVWLIYSSLKTDQEFAVNPMSLPLHPMFSNYVEAFKKAHFGTFLFNTAYNSIVSLILVLFISFIMGYLLSRYRFKGRGIIFGLLLASMMIPIYALIVPIFIQEKKIGILNTRVSLIPVYVMMELPTSVFLIDGYLRGLSTELEDAAAIDGANLWQTMWKVIFPICKPIISTVVILTFMHVWNEFAFAQVLISKEELKTIQIGLTYFTSQYMKSYTLLLSGLAMATFPVLVIYLFFYNQIMHGMMAGAVKG</sequence>
<gene>
    <name evidence="9" type="ORF">FYJ35_03500</name>
</gene>
<comment type="subcellular location">
    <subcellularLocation>
        <location evidence="1 7">Cell membrane</location>
        <topology evidence="1 7">Multi-pass membrane protein</topology>
    </subcellularLocation>
</comment>
<keyword evidence="5 7" id="KW-1133">Transmembrane helix</keyword>
<evidence type="ECO:0000256" key="1">
    <source>
        <dbReference type="ARBA" id="ARBA00004651"/>
    </source>
</evidence>
<dbReference type="PANTHER" id="PTHR43744">
    <property type="entry name" value="ABC TRANSPORTER PERMEASE PROTEIN MG189-RELATED-RELATED"/>
    <property type="match status" value="1"/>
</dbReference>
<dbReference type="Gene3D" id="1.10.3720.10">
    <property type="entry name" value="MetI-like"/>
    <property type="match status" value="1"/>
</dbReference>
<feature type="domain" description="ABC transmembrane type-1" evidence="8">
    <location>
        <begin position="73"/>
        <end position="264"/>
    </location>
</feature>
<dbReference type="PANTHER" id="PTHR43744:SF12">
    <property type="entry name" value="ABC TRANSPORTER PERMEASE PROTEIN MG189-RELATED"/>
    <property type="match status" value="1"/>
</dbReference>
<dbReference type="PROSITE" id="PS51257">
    <property type="entry name" value="PROKAR_LIPOPROTEIN"/>
    <property type="match status" value="1"/>
</dbReference>
<evidence type="ECO:0000313" key="9">
    <source>
        <dbReference type="EMBL" id="MSS14115.1"/>
    </source>
</evidence>
<dbReference type="PROSITE" id="PS50928">
    <property type="entry name" value="ABC_TM1"/>
    <property type="match status" value="1"/>
</dbReference>
<feature type="transmembrane region" description="Helical" evidence="7">
    <location>
        <begin position="189"/>
        <end position="210"/>
    </location>
</feature>
<feature type="transmembrane region" description="Helical" evidence="7">
    <location>
        <begin position="77"/>
        <end position="98"/>
    </location>
</feature>
<evidence type="ECO:0000256" key="6">
    <source>
        <dbReference type="ARBA" id="ARBA00023136"/>
    </source>
</evidence>
<comment type="caution">
    <text evidence="9">The sequence shown here is derived from an EMBL/GenBank/DDBJ whole genome shotgun (WGS) entry which is preliminary data.</text>
</comment>
<evidence type="ECO:0000313" key="10">
    <source>
        <dbReference type="Proteomes" id="UP000481852"/>
    </source>
</evidence>
<dbReference type="InterPro" id="IPR035906">
    <property type="entry name" value="MetI-like_sf"/>
</dbReference>
<evidence type="ECO:0000256" key="5">
    <source>
        <dbReference type="ARBA" id="ARBA00022989"/>
    </source>
</evidence>
<feature type="transmembrane region" description="Helical" evidence="7">
    <location>
        <begin position="142"/>
        <end position="160"/>
    </location>
</feature>
<dbReference type="Pfam" id="PF00528">
    <property type="entry name" value="BPD_transp_1"/>
    <property type="match status" value="1"/>
</dbReference>
<dbReference type="SUPFAM" id="SSF161098">
    <property type="entry name" value="MetI-like"/>
    <property type="match status" value="1"/>
</dbReference>
<organism evidence="9 10">
    <name type="scientific">Porcincola intestinalis</name>
    <dbReference type="NCBI Taxonomy" id="2606632"/>
    <lineage>
        <taxon>Bacteria</taxon>
        <taxon>Bacillati</taxon>
        <taxon>Bacillota</taxon>
        <taxon>Clostridia</taxon>
        <taxon>Lachnospirales</taxon>
        <taxon>Lachnospiraceae</taxon>
        <taxon>Porcincola</taxon>
    </lineage>
</organism>
<keyword evidence="3" id="KW-1003">Cell membrane</keyword>